<dbReference type="GO" id="GO:0005507">
    <property type="term" value="F:copper ion binding"/>
    <property type="evidence" value="ECO:0007669"/>
    <property type="project" value="InterPro"/>
</dbReference>
<dbReference type="GO" id="GO:0004129">
    <property type="term" value="F:cytochrome-c oxidase activity"/>
    <property type="evidence" value="ECO:0007669"/>
    <property type="project" value="UniProtKB-EC"/>
</dbReference>
<protein>
    <recommendedName>
        <fullName evidence="4">cytochrome-c oxidase</fullName>
        <ecNumber evidence="4">7.1.1.9</ecNumber>
    </recommendedName>
    <alternativeName>
        <fullName evidence="13">Cytochrome c oxidase polypeptide II</fullName>
    </alternativeName>
</protein>
<gene>
    <name evidence="17" type="primary">cox2</name>
</gene>
<comment type="cofactor">
    <cofactor evidence="1">
        <name>Cu cation</name>
        <dbReference type="ChEBI" id="CHEBI:23378"/>
    </cofactor>
</comment>
<evidence type="ECO:0000256" key="2">
    <source>
        <dbReference type="ARBA" id="ARBA00004141"/>
    </source>
</evidence>
<proteinExistence type="inferred from homology"/>
<dbReference type="InterPro" id="IPR008972">
    <property type="entry name" value="Cupredoxin"/>
</dbReference>
<keyword evidence="17" id="KW-0496">Mitochondrion</keyword>
<keyword evidence="12 15" id="KW-0472">Membrane</keyword>
<dbReference type="EMBL" id="KJ679272">
    <property type="protein sequence ID" value="AID52034.1"/>
    <property type="molecule type" value="Genomic_DNA"/>
</dbReference>
<keyword evidence="8" id="KW-1278">Translocase</keyword>
<comment type="catalytic activity">
    <reaction evidence="14">
        <text>4 Fe(II)-[cytochrome c] + O2 + 8 H(+)(in) = 4 Fe(III)-[cytochrome c] + 2 H2O + 4 H(+)(out)</text>
        <dbReference type="Rhea" id="RHEA:11436"/>
        <dbReference type="Rhea" id="RHEA-COMP:10350"/>
        <dbReference type="Rhea" id="RHEA-COMP:14399"/>
        <dbReference type="ChEBI" id="CHEBI:15377"/>
        <dbReference type="ChEBI" id="CHEBI:15378"/>
        <dbReference type="ChEBI" id="CHEBI:15379"/>
        <dbReference type="ChEBI" id="CHEBI:29033"/>
        <dbReference type="ChEBI" id="CHEBI:29034"/>
        <dbReference type="EC" id="7.1.1.9"/>
    </reaction>
    <physiologicalReaction direction="left-to-right" evidence="14">
        <dbReference type="Rhea" id="RHEA:11437"/>
    </physiologicalReaction>
</comment>
<dbReference type="SUPFAM" id="SSF49503">
    <property type="entry name" value="Cupredoxins"/>
    <property type="match status" value="1"/>
</dbReference>
<keyword evidence="7" id="KW-0479">Metal-binding</keyword>
<organism evidence="17">
    <name type="scientific">Acrasis kona</name>
    <dbReference type="NCBI Taxonomy" id="1008807"/>
    <lineage>
        <taxon>Eukaryota</taxon>
        <taxon>Discoba</taxon>
        <taxon>Heterolobosea</taxon>
        <taxon>Tetramitia</taxon>
        <taxon>Eutetramitia</taxon>
        <taxon>Acrasidae</taxon>
        <taxon>Acrasis</taxon>
    </lineage>
</organism>
<evidence type="ECO:0000256" key="12">
    <source>
        <dbReference type="ARBA" id="ARBA00023136"/>
    </source>
</evidence>
<evidence type="ECO:0000259" key="16">
    <source>
        <dbReference type="PROSITE" id="PS50857"/>
    </source>
</evidence>
<reference evidence="17" key="1">
    <citation type="journal article" date="2014" name="Genome Biol. Evol.">
        <title>Missing genes, multiple ORFs, and C-to-U type RNA editing in Acrasis kona (Heterolobosea, Excavata) mitochondrial DNA.</title>
        <authorList>
            <person name="Fu C.J."/>
            <person name="Sheikh S."/>
            <person name="Miao W."/>
            <person name="Andersson S.G."/>
            <person name="Baldauf S.L."/>
        </authorList>
    </citation>
    <scope>NUCLEOTIDE SEQUENCE</scope>
    <source>
        <strain evidence="17">ATCC MYA-3509</strain>
    </source>
</reference>
<dbReference type="PANTHER" id="PTHR22888:SF9">
    <property type="entry name" value="CYTOCHROME C OXIDASE SUBUNIT 2"/>
    <property type="match status" value="1"/>
</dbReference>
<geneLocation type="mitochondrion" evidence="17"/>
<dbReference type="PRINTS" id="PR01166">
    <property type="entry name" value="CYCOXIDASEII"/>
</dbReference>
<evidence type="ECO:0000256" key="14">
    <source>
        <dbReference type="ARBA" id="ARBA00049512"/>
    </source>
</evidence>
<sequence length="307" mass="35545">ILELLIYVFNTNPMTVRAYGMLILFFQVNFIIIIIFFFVCFLISAIIENYNVTFKSYKQNYLESHESILDLIFVACSSAIVTYICSLSLAQLYSADSINSFTYDLCIDVTGHQWYWGYGYRDSFNYFLKFHYANTALLDKNLVANHSIYFESNLNLTIDFNRLLLCDHMLVVPVDTWICAVIGSNDVIHSWSVPNFGIKQDAIPGKISVQVFRSEIVGQVFGQCSELCGTNHAFMPINIHIITKEGFLIWYHLMTISCDLDDVYQHFLTEVIYVKPEEDKTVSIINIICEQLSKLCPEYHNWSKNYK</sequence>
<evidence type="ECO:0000256" key="5">
    <source>
        <dbReference type="ARBA" id="ARBA00022448"/>
    </source>
</evidence>
<evidence type="ECO:0000256" key="4">
    <source>
        <dbReference type="ARBA" id="ARBA00012949"/>
    </source>
</evidence>
<dbReference type="PROSITE" id="PS00078">
    <property type="entry name" value="COX2"/>
    <property type="match status" value="1"/>
</dbReference>
<evidence type="ECO:0000256" key="8">
    <source>
        <dbReference type="ARBA" id="ARBA00022967"/>
    </source>
</evidence>
<dbReference type="GO" id="GO:0042773">
    <property type="term" value="P:ATP synthesis coupled electron transport"/>
    <property type="evidence" value="ECO:0007669"/>
    <property type="project" value="TreeGrafter"/>
</dbReference>
<comment type="similarity">
    <text evidence="3">Belongs to the cytochrome c oxidase subunit 2 family.</text>
</comment>
<feature type="domain" description="Cytochrome oxidase subunit II copper A binding" evidence="16">
    <location>
        <begin position="102"/>
        <end position="253"/>
    </location>
</feature>
<dbReference type="InterPro" id="IPR045187">
    <property type="entry name" value="CcO_II"/>
</dbReference>
<dbReference type="InterPro" id="IPR002429">
    <property type="entry name" value="CcO_II-like_C"/>
</dbReference>
<evidence type="ECO:0000256" key="15">
    <source>
        <dbReference type="SAM" id="Phobius"/>
    </source>
</evidence>
<feature type="transmembrane region" description="Helical" evidence="15">
    <location>
        <begin position="68"/>
        <end position="93"/>
    </location>
</feature>
<evidence type="ECO:0000256" key="13">
    <source>
        <dbReference type="ARBA" id="ARBA00031389"/>
    </source>
</evidence>
<keyword evidence="10 15" id="KW-1133">Transmembrane helix</keyword>
<keyword evidence="11" id="KW-0186">Copper</keyword>
<dbReference type="PROSITE" id="PS50857">
    <property type="entry name" value="COX2_CUA"/>
    <property type="match status" value="1"/>
</dbReference>
<dbReference type="InterPro" id="IPR036257">
    <property type="entry name" value="Cyt_c_oxidase_su2_TM_sf"/>
</dbReference>
<evidence type="ECO:0000256" key="10">
    <source>
        <dbReference type="ARBA" id="ARBA00022989"/>
    </source>
</evidence>
<dbReference type="EC" id="7.1.1.9" evidence="4"/>
<comment type="subcellular location">
    <subcellularLocation>
        <location evidence="2">Membrane</location>
        <topology evidence="2">Multi-pass membrane protein</topology>
    </subcellularLocation>
</comment>
<keyword evidence="6 15" id="KW-0812">Transmembrane</keyword>
<feature type="transmembrane region" description="Helical" evidence="15">
    <location>
        <begin position="20"/>
        <end position="47"/>
    </location>
</feature>
<feature type="non-terminal residue" evidence="17">
    <location>
        <position position="1"/>
    </location>
</feature>
<dbReference type="PANTHER" id="PTHR22888">
    <property type="entry name" value="CYTOCHROME C OXIDASE, SUBUNIT II"/>
    <property type="match status" value="1"/>
</dbReference>
<dbReference type="InterPro" id="IPR001505">
    <property type="entry name" value="Copper_CuA"/>
</dbReference>
<dbReference type="RefSeq" id="YP_009117119.1">
    <property type="nucleotide sequence ID" value="NC_026286.1"/>
</dbReference>
<dbReference type="Gene3D" id="1.10.287.90">
    <property type="match status" value="1"/>
</dbReference>
<evidence type="ECO:0000313" key="17">
    <source>
        <dbReference type="EMBL" id="AID52034.1"/>
    </source>
</evidence>
<reference evidence="17" key="2">
    <citation type="submission" date="2014-04" db="EMBL/GenBank/DDBJ databases">
        <authorList>
            <person name="Fu C.-J."/>
            <person name="Sheikh S."/>
            <person name="Miao W."/>
            <person name="Andersson S.G.E."/>
            <person name="Baldauf S.L."/>
        </authorList>
    </citation>
    <scope>NUCLEOTIDE SEQUENCE</scope>
    <source>
        <strain evidence="17">ATCC MYA-3509</strain>
    </source>
</reference>
<accession>A0A0B4MZ03</accession>
<dbReference type="SUPFAM" id="SSF81464">
    <property type="entry name" value="Cytochrome c oxidase subunit II-like, transmembrane region"/>
    <property type="match status" value="1"/>
</dbReference>
<evidence type="ECO:0000256" key="3">
    <source>
        <dbReference type="ARBA" id="ARBA00007866"/>
    </source>
</evidence>
<dbReference type="AlphaFoldDB" id="A0A0B4MZ03"/>
<keyword evidence="9" id="KW-0249">Electron transport</keyword>
<dbReference type="Pfam" id="PF00116">
    <property type="entry name" value="COX2"/>
    <property type="match status" value="1"/>
</dbReference>
<evidence type="ECO:0000256" key="1">
    <source>
        <dbReference type="ARBA" id="ARBA00001935"/>
    </source>
</evidence>
<keyword evidence="5" id="KW-0813">Transport</keyword>
<evidence type="ECO:0000256" key="9">
    <source>
        <dbReference type="ARBA" id="ARBA00022982"/>
    </source>
</evidence>
<dbReference type="GeneID" id="22974595"/>
<name>A0A0B4MZ03_9EUKA</name>
<evidence type="ECO:0000256" key="11">
    <source>
        <dbReference type="ARBA" id="ARBA00023008"/>
    </source>
</evidence>
<evidence type="ECO:0000256" key="7">
    <source>
        <dbReference type="ARBA" id="ARBA00022723"/>
    </source>
</evidence>
<dbReference type="Gene3D" id="2.60.40.420">
    <property type="entry name" value="Cupredoxins - blue copper proteins"/>
    <property type="match status" value="1"/>
</dbReference>
<evidence type="ECO:0000256" key="6">
    <source>
        <dbReference type="ARBA" id="ARBA00022692"/>
    </source>
</evidence>
<dbReference type="GO" id="GO:0016020">
    <property type="term" value="C:membrane"/>
    <property type="evidence" value="ECO:0007669"/>
    <property type="project" value="UniProtKB-SubCell"/>
</dbReference>